<dbReference type="InterPro" id="IPR029058">
    <property type="entry name" value="AB_hydrolase_fold"/>
</dbReference>
<accession>A0A0B4XMR5</accession>
<dbReference type="STRING" id="391936.S7S_09920"/>
<feature type="signal peptide" evidence="1">
    <location>
        <begin position="1"/>
        <end position="19"/>
    </location>
</feature>
<evidence type="ECO:0000256" key="1">
    <source>
        <dbReference type="SAM" id="SignalP"/>
    </source>
</evidence>
<organism evidence="2 3">
    <name type="scientific">Isoalcanivorax pacificus W11-5</name>
    <dbReference type="NCBI Taxonomy" id="391936"/>
    <lineage>
        <taxon>Bacteria</taxon>
        <taxon>Pseudomonadati</taxon>
        <taxon>Pseudomonadota</taxon>
        <taxon>Gammaproteobacteria</taxon>
        <taxon>Oceanospirillales</taxon>
        <taxon>Alcanivoracaceae</taxon>
        <taxon>Isoalcanivorax</taxon>
    </lineage>
</organism>
<keyword evidence="2" id="KW-0449">Lipoprotein</keyword>
<dbReference type="AlphaFoldDB" id="A0A0B4XMR5"/>
<keyword evidence="1" id="KW-0732">Signal</keyword>
<dbReference type="EMBL" id="CP004387">
    <property type="protein sequence ID" value="AJD48396.1"/>
    <property type="molecule type" value="Genomic_DNA"/>
</dbReference>
<reference evidence="2 3" key="1">
    <citation type="journal article" date="2012" name="J. Bacteriol.">
        <title>Genome sequence of an alkane-degrading bacterium, Alcanivorax pacificus type strain W11-5, isolated from deep sea sediment.</title>
        <authorList>
            <person name="Lai Q."/>
            <person name="Shao Z."/>
        </authorList>
    </citation>
    <scope>NUCLEOTIDE SEQUENCE [LARGE SCALE GENOMIC DNA]</scope>
    <source>
        <strain evidence="2 3">W11-5</strain>
    </source>
</reference>
<evidence type="ECO:0000313" key="2">
    <source>
        <dbReference type="EMBL" id="AJD48396.1"/>
    </source>
</evidence>
<proteinExistence type="predicted"/>
<gene>
    <name evidence="2" type="ORF">S7S_09920</name>
</gene>
<keyword evidence="3" id="KW-1185">Reference proteome</keyword>
<dbReference type="KEGG" id="apac:S7S_09920"/>
<dbReference type="Proteomes" id="UP000006764">
    <property type="component" value="Chromosome"/>
</dbReference>
<dbReference type="RefSeq" id="WP_008735395.1">
    <property type="nucleotide sequence ID" value="NZ_CP004387.1"/>
</dbReference>
<dbReference type="PROSITE" id="PS51257">
    <property type="entry name" value="PROKAR_LIPOPROTEIN"/>
    <property type="match status" value="1"/>
</dbReference>
<evidence type="ECO:0000313" key="3">
    <source>
        <dbReference type="Proteomes" id="UP000006764"/>
    </source>
</evidence>
<feature type="chain" id="PRO_5002097317" evidence="1">
    <location>
        <begin position="20"/>
        <end position="788"/>
    </location>
</feature>
<name>A0A0B4XMR5_9GAMM</name>
<dbReference type="Gene3D" id="3.40.50.1820">
    <property type="entry name" value="alpha/beta hydrolase"/>
    <property type="match status" value="1"/>
</dbReference>
<dbReference type="HOGENOM" id="CLU_010857_0_0_6"/>
<sequence length="788" mass="80484">MRKVTKALAVLPLLPLALALQGCGSDSKVRVTPPSNDHLFYEPGTYPRFDPGASDLPFNNDLIFLTAASTLGSAFDGTANIGAATDPVRAALNSLDGFSTNAPFDILIQGSLDPATVMANVNVFLVRLQTAPGGEQLDPGDLDPANPIAGALDQPSFSARVISLDGGTNNAIRITPLAPLAPKTKYLVFLNNAISPILDSAGEPVTRSWAYNALTGTSFNATGSLATVRQLINGWEQLAAGFLQVASMGAVTPEAADQNMTVSYSFTTTDPTAPLLAMAAPRAALVQAMVGFGISPGDAVGNVTFLQSQGYLSTPIARDLGISAATAADLGALTGGQLPAGVGNLYTGYIKLPYYLRAPQQPGDNSYTQSAWQADPTLGSLLSAQLPEGTVLPPVDVDGMTYNVTYRYPFAGKQGVESVPLQVTLPEADHVPGYAGAADCGQIYAASGYPVAVYVHGITSDRSSVIALGHTLASNCVATVAIDLPLHGVDADSVFYSGLNVEANPAFAALYGVDAPRERFFNDAGGSGAQFINLAVLTNTRDNLRQGVMDLLNLNASLPSLSAELSGQGLGELDTSRVYMVGASLGSMVGSVAATVGNLAIGAETAIGQVSNITPYSGVVLSVGGTQLTQILLNSNTFGPVIIGGLAAAGVEQGTTNFERFIYAAQSTVDSGDPVSFAAQLGEMGVPVLLQQVNGDAVVPNAATDLPLAGTAGLATLTGAAQIGAGSNDLTAQPGIVKLEAGSHSSLLTPDASAPQVTAEMQAQVVTFILNNGTVAVGSQAPGDIEAP</sequence>
<dbReference type="SUPFAM" id="SSF53474">
    <property type="entry name" value="alpha/beta-Hydrolases"/>
    <property type="match status" value="1"/>
</dbReference>
<protein>
    <submittedName>
        <fullName evidence="2">Putative lipoprotein</fullName>
    </submittedName>
</protein>